<keyword evidence="3" id="KW-1185">Reference proteome</keyword>
<protein>
    <recommendedName>
        <fullName evidence="1">GIY-YIG domain-containing protein</fullName>
    </recommendedName>
</protein>
<reference evidence="2 3" key="1">
    <citation type="submission" date="2018-03" db="EMBL/GenBank/DDBJ databases">
        <authorList>
            <person name="Gulvik C.A."/>
        </authorList>
    </citation>
    <scope>NUCLEOTIDE SEQUENCE [LARGE SCALE GENOMIC DNA]</scope>
    <source>
        <strain evidence="2 3">JCM 31581</strain>
    </source>
</reference>
<evidence type="ECO:0000259" key="1">
    <source>
        <dbReference type="Pfam" id="PF01541"/>
    </source>
</evidence>
<dbReference type="SUPFAM" id="SSF82771">
    <property type="entry name" value="GIY-YIG endonuclease"/>
    <property type="match status" value="1"/>
</dbReference>
<evidence type="ECO:0000313" key="2">
    <source>
        <dbReference type="EMBL" id="RST88549.1"/>
    </source>
</evidence>
<dbReference type="Pfam" id="PF01541">
    <property type="entry name" value="GIY-YIG"/>
    <property type="match status" value="1"/>
</dbReference>
<organism evidence="2 3">
    <name type="scientific">Vagococcus humatus</name>
    <dbReference type="NCBI Taxonomy" id="1889241"/>
    <lineage>
        <taxon>Bacteria</taxon>
        <taxon>Bacillati</taxon>
        <taxon>Bacillota</taxon>
        <taxon>Bacilli</taxon>
        <taxon>Lactobacillales</taxon>
        <taxon>Enterococcaceae</taxon>
        <taxon>Vagococcus</taxon>
    </lineage>
</organism>
<gene>
    <name evidence="2" type="ORF">C7P63_10075</name>
</gene>
<name>A0A3S0GCB0_9ENTE</name>
<accession>A0A3S0GCB0</accession>
<dbReference type="OrthoDB" id="2058583at2"/>
<proteinExistence type="predicted"/>
<dbReference type="RefSeq" id="WP_125944029.1">
    <property type="nucleotide sequence ID" value="NZ_PXZH01000008.1"/>
</dbReference>
<evidence type="ECO:0000313" key="3">
    <source>
        <dbReference type="Proteomes" id="UP000277864"/>
    </source>
</evidence>
<comment type="caution">
    <text evidence="2">The sequence shown here is derived from an EMBL/GenBank/DDBJ whole genome shotgun (WGS) entry which is preliminary data.</text>
</comment>
<dbReference type="InterPro" id="IPR000305">
    <property type="entry name" value="GIY-YIG_endonuc"/>
</dbReference>
<feature type="domain" description="GIY-YIG" evidence="1">
    <location>
        <begin position="72"/>
        <end position="152"/>
    </location>
</feature>
<sequence>MFALLGSMLLIMVGLMIVSTIVGSYEKRRVCDQISDLASEVLELSPEELLPSHLGVTVESDNQNPKEMNVAGIYILCNQTKDMCYVGQGRQVLDRIPHHFEGTGNPEVYEDYTNGDEFIVKLIPLKDSGYQSLNELERHTIMTYNACDAGYNSVEGKFR</sequence>
<dbReference type="AlphaFoldDB" id="A0A3S0GCB0"/>
<dbReference type="EMBL" id="PXZH01000008">
    <property type="protein sequence ID" value="RST88549.1"/>
    <property type="molecule type" value="Genomic_DNA"/>
</dbReference>
<dbReference type="Gene3D" id="3.40.1440.10">
    <property type="entry name" value="GIY-YIG endonuclease"/>
    <property type="match status" value="1"/>
</dbReference>
<dbReference type="CDD" id="cd00719">
    <property type="entry name" value="GIY-YIG_SF"/>
    <property type="match status" value="1"/>
</dbReference>
<dbReference type="InterPro" id="IPR035901">
    <property type="entry name" value="GIY-YIG_endonuc_sf"/>
</dbReference>
<dbReference type="Proteomes" id="UP000277864">
    <property type="component" value="Unassembled WGS sequence"/>
</dbReference>